<evidence type="ECO:0000256" key="2">
    <source>
        <dbReference type="SAM" id="MobiDB-lite"/>
    </source>
</evidence>
<feature type="region of interest" description="Disordered" evidence="2">
    <location>
        <begin position="1"/>
        <end position="58"/>
    </location>
</feature>
<feature type="compositionally biased region" description="Acidic residues" evidence="2">
    <location>
        <begin position="347"/>
        <end position="370"/>
    </location>
</feature>
<feature type="region of interest" description="Disordered" evidence="2">
    <location>
        <begin position="307"/>
        <end position="370"/>
    </location>
</feature>
<feature type="compositionally biased region" description="Low complexity" evidence="2">
    <location>
        <begin position="14"/>
        <end position="35"/>
    </location>
</feature>
<dbReference type="AlphaFoldDB" id="A0A397G8T7"/>
<organism evidence="3 4">
    <name type="scientific">Diversispora epigaea</name>
    <dbReference type="NCBI Taxonomy" id="1348612"/>
    <lineage>
        <taxon>Eukaryota</taxon>
        <taxon>Fungi</taxon>
        <taxon>Fungi incertae sedis</taxon>
        <taxon>Mucoromycota</taxon>
        <taxon>Glomeromycotina</taxon>
        <taxon>Glomeromycetes</taxon>
        <taxon>Diversisporales</taxon>
        <taxon>Diversisporaceae</taxon>
        <taxon>Diversispora</taxon>
    </lineage>
</organism>
<evidence type="ECO:0000313" key="3">
    <source>
        <dbReference type="EMBL" id="RHZ46987.1"/>
    </source>
</evidence>
<proteinExistence type="predicted"/>
<dbReference type="Proteomes" id="UP000266861">
    <property type="component" value="Unassembled WGS sequence"/>
</dbReference>
<feature type="compositionally biased region" description="Low complexity" evidence="2">
    <location>
        <begin position="42"/>
        <end position="55"/>
    </location>
</feature>
<feature type="coiled-coil region" evidence="1">
    <location>
        <begin position="69"/>
        <end position="96"/>
    </location>
</feature>
<evidence type="ECO:0000313" key="4">
    <source>
        <dbReference type="Proteomes" id="UP000266861"/>
    </source>
</evidence>
<comment type="caution">
    <text evidence="3">The sequence shown here is derived from an EMBL/GenBank/DDBJ whole genome shotgun (WGS) entry which is preliminary data.</text>
</comment>
<accession>A0A397G8T7</accession>
<sequence length="370" mass="42385">MSDLNQLFKRKNQPSLRPNSRPSSSFSSSSSSSRPTLESEDSGLTGLTGSTGLTSRNNDATTKRIFSKLDNLQKMLEKIMKNQEKMQNDIKSVKEEVAILSYDQDCVYSVILESVQNLLEKIIYPTFDQFKETAKSFMEKSDINFFSSLGHRWEPFYHKKIRVDLTKKLRALRSTLCARVKTSIFEVCKVPPINIAAEASKISAWKKNPAISNSFRKLFDKVEEDKEDTYMTRIIKNVWPKKKNIPNLQIAWVISIAEIILNPNNENIKISKEIIKPVLLKNLNKIENNESFEYESDSPERLEVASKRLAAPKKSAVPERPAAPRNDENDDDDDEADEGDKAYEANETYETDEGDEYYNEIINIDESEKE</sequence>
<keyword evidence="1" id="KW-0175">Coiled coil</keyword>
<gene>
    <name evidence="3" type="ORF">Glove_600g15</name>
</gene>
<evidence type="ECO:0000256" key="1">
    <source>
        <dbReference type="SAM" id="Coils"/>
    </source>
</evidence>
<name>A0A397G8T7_9GLOM</name>
<dbReference type="EMBL" id="PQFF01000500">
    <property type="protein sequence ID" value="RHZ46987.1"/>
    <property type="molecule type" value="Genomic_DNA"/>
</dbReference>
<protein>
    <submittedName>
        <fullName evidence="3">Uncharacterized protein</fullName>
    </submittedName>
</protein>
<keyword evidence="4" id="KW-1185">Reference proteome</keyword>
<dbReference type="OrthoDB" id="2408226at2759"/>
<feature type="compositionally biased region" description="Acidic residues" evidence="2">
    <location>
        <begin position="328"/>
        <end position="338"/>
    </location>
</feature>
<reference evidence="3 4" key="1">
    <citation type="submission" date="2018-08" db="EMBL/GenBank/DDBJ databases">
        <title>Genome and evolution of the arbuscular mycorrhizal fungus Diversispora epigaea (formerly Glomus versiforme) and its bacterial endosymbionts.</title>
        <authorList>
            <person name="Sun X."/>
            <person name="Fei Z."/>
            <person name="Harrison M."/>
        </authorList>
    </citation>
    <scope>NUCLEOTIDE SEQUENCE [LARGE SCALE GENOMIC DNA]</scope>
    <source>
        <strain evidence="3 4">IT104</strain>
    </source>
</reference>